<accession>A0A8H7R087</accession>
<evidence type="ECO:0000313" key="4">
    <source>
        <dbReference type="EMBL" id="KAG2201150.1"/>
    </source>
</evidence>
<dbReference type="SUPFAM" id="SSF53383">
    <property type="entry name" value="PLP-dependent transferases"/>
    <property type="match status" value="1"/>
</dbReference>
<reference evidence="4" key="1">
    <citation type="submission" date="2020-12" db="EMBL/GenBank/DDBJ databases">
        <title>Metabolic potential, ecology and presence of endohyphal bacteria is reflected in genomic diversity of Mucoromycotina.</title>
        <authorList>
            <person name="Muszewska A."/>
            <person name="Okrasinska A."/>
            <person name="Steczkiewicz K."/>
            <person name="Drgas O."/>
            <person name="Orlowska M."/>
            <person name="Perlinska-Lenart U."/>
            <person name="Aleksandrzak-Piekarczyk T."/>
            <person name="Szatraj K."/>
            <person name="Zielenkiewicz U."/>
            <person name="Pilsyk S."/>
            <person name="Malc E."/>
            <person name="Mieczkowski P."/>
            <person name="Kruszewska J.S."/>
            <person name="Biernat P."/>
            <person name="Pawlowska J."/>
        </authorList>
    </citation>
    <scope>NUCLEOTIDE SEQUENCE</scope>
    <source>
        <strain evidence="4">CBS 226.32</strain>
    </source>
</reference>
<name>A0A8H7R087_9FUNG</name>
<dbReference type="InterPro" id="IPR015421">
    <property type="entry name" value="PyrdxlP-dep_Trfase_major"/>
</dbReference>
<dbReference type="Pfam" id="PF00266">
    <property type="entry name" value="Aminotran_5"/>
    <property type="match status" value="1"/>
</dbReference>
<dbReference type="AlphaFoldDB" id="A0A8H7R087"/>
<comment type="caution">
    <text evidence="4">The sequence shown here is derived from an EMBL/GenBank/DDBJ whole genome shotgun (WGS) entry which is preliminary data.</text>
</comment>
<keyword evidence="5" id="KW-1185">Reference proteome</keyword>
<gene>
    <name evidence="4" type="ORF">INT46_010661</name>
</gene>
<dbReference type="PANTHER" id="PTHR43092:SF2">
    <property type="entry name" value="HERCYNYLCYSTEINE SULFOXIDE LYASE"/>
    <property type="match status" value="1"/>
</dbReference>
<keyword evidence="1" id="KW-0663">Pyridoxal phosphate</keyword>
<dbReference type="Gene3D" id="3.40.640.10">
    <property type="entry name" value="Type I PLP-dependent aspartate aminotransferase-like (Major domain)"/>
    <property type="match status" value="1"/>
</dbReference>
<dbReference type="OrthoDB" id="5978656at2759"/>
<evidence type="ECO:0000256" key="2">
    <source>
        <dbReference type="SAM" id="SignalP"/>
    </source>
</evidence>
<proteinExistence type="predicted"/>
<dbReference type="EMBL" id="JAEPRC010000293">
    <property type="protein sequence ID" value="KAG2201150.1"/>
    <property type="molecule type" value="Genomic_DNA"/>
</dbReference>
<feature type="signal peptide" evidence="2">
    <location>
        <begin position="1"/>
        <end position="19"/>
    </location>
</feature>
<evidence type="ECO:0000256" key="1">
    <source>
        <dbReference type="ARBA" id="ARBA00022898"/>
    </source>
</evidence>
<dbReference type="Proteomes" id="UP000650833">
    <property type="component" value="Unassembled WGS sequence"/>
</dbReference>
<organism evidence="4 5">
    <name type="scientific">Mucor plumbeus</name>
    <dbReference type="NCBI Taxonomy" id="97098"/>
    <lineage>
        <taxon>Eukaryota</taxon>
        <taxon>Fungi</taxon>
        <taxon>Fungi incertae sedis</taxon>
        <taxon>Mucoromycota</taxon>
        <taxon>Mucoromycotina</taxon>
        <taxon>Mucoromycetes</taxon>
        <taxon>Mucorales</taxon>
        <taxon>Mucorineae</taxon>
        <taxon>Mucoraceae</taxon>
        <taxon>Mucor</taxon>
    </lineage>
</organism>
<dbReference type="InterPro" id="IPR015422">
    <property type="entry name" value="PyrdxlP-dep_Trfase_small"/>
</dbReference>
<dbReference type="PANTHER" id="PTHR43092">
    <property type="entry name" value="L-CYSTEINE DESULFHYDRASE"/>
    <property type="match status" value="1"/>
</dbReference>
<dbReference type="Gene3D" id="3.90.1150.10">
    <property type="entry name" value="Aspartate Aminotransferase, domain 1"/>
    <property type="match status" value="1"/>
</dbReference>
<evidence type="ECO:0000313" key="5">
    <source>
        <dbReference type="Proteomes" id="UP000650833"/>
    </source>
</evidence>
<dbReference type="InterPro" id="IPR000192">
    <property type="entry name" value="Aminotrans_V_dom"/>
</dbReference>
<feature type="domain" description="Aminotransferase class V" evidence="3">
    <location>
        <begin position="74"/>
        <end position="408"/>
    </location>
</feature>
<feature type="chain" id="PRO_5034272333" description="Aminotransferase class V domain-containing protein" evidence="2">
    <location>
        <begin position="20"/>
        <end position="427"/>
    </location>
</feature>
<protein>
    <recommendedName>
        <fullName evidence="3">Aminotransferase class V domain-containing protein</fullName>
    </recommendedName>
</protein>
<evidence type="ECO:0000259" key="3">
    <source>
        <dbReference type="Pfam" id="PF00266"/>
    </source>
</evidence>
<sequence length="427" mass="48077">MFLAITFILLLNLLIMTQGTSSLGRNIRSQFLLESQYTSLNHGSYGSIPKSLLPVLQDLRLKSEVNPDRWLRREMFPILDKNKKVLADLIHADPNELVYVFNAMTGINTVARSLPLEAGDKIIYFNTAYNSVESTIKFIKNSDKLVPIRIDLAYPLDDDEILAIIKDTIERENNKGDGKIKLCFMDAISSVPAVRFPFESAVKLVREYEILSLVDGAHAIGQIPLNLHQVDPDFFITNCHKWLFAPRGCAILYVPLRNQRLIHPAIINSAYADHSDPADKTVSFQDEFAWPGTADFSNFMCIEAAIEFRKSLGGEDVIMQYCHDLAIKGGAIAAKILGTNVMENTDQSLTVAMVNVEIPLRNINISDAEVISIFIDKLLYEHNCMAPVYKHNNIWYTRLSAQVYTDETDFETVAKAILAVCKELEIK</sequence>
<dbReference type="InterPro" id="IPR015424">
    <property type="entry name" value="PyrdxlP-dep_Trfase"/>
</dbReference>
<keyword evidence="2" id="KW-0732">Signal</keyword>